<gene>
    <name evidence="3" type="ORF">EDB81DRAFT_768413</name>
</gene>
<reference evidence="3" key="1">
    <citation type="journal article" date="2021" name="Nat. Commun.">
        <title>Genetic determinants of endophytism in the Arabidopsis root mycobiome.</title>
        <authorList>
            <person name="Mesny F."/>
            <person name="Miyauchi S."/>
            <person name="Thiergart T."/>
            <person name="Pickel B."/>
            <person name="Atanasova L."/>
            <person name="Karlsson M."/>
            <person name="Huettel B."/>
            <person name="Barry K.W."/>
            <person name="Haridas S."/>
            <person name="Chen C."/>
            <person name="Bauer D."/>
            <person name="Andreopoulos W."/>
            <person name="Pangilinan J."/>
            <person name="LaButti K."/>
            <person name="Riley R."/>
            <person name="Lipzen A."/>
            <person name="Clum A."/>
            <person name="Drula E."/>
            <person name="Henrissat B."/>
            <person name="Kohler A."/>
            <person name="Grigoriev I.V."/>
            <person name="Martin F.M."/>
            <person name="Hacquard S."/>
        </authorList>
    </citation>
    <scope>NUCLEOTIDE SEQUENCE</scope>
    <source>
        <strain evidence="3">MPI-CAGE-AT-0147</strain>
    </source>
</reference>
<organism evidence="3 4">
    <name type="scientific">Dactylonectria macrodidyma</name>
    <dbReference type="NCBI Taxonomy" id="307937"/>
    <lineage>
        <taxon>Eukaryota</taxon>
        <taxon>Fungi</taxon>
        <taxon>Dikarya</taxon>
        <taxon>Ascomycota</taxon>
        <taxon>Pezizomycotina</taxon>
        <taxon>Sordariomycetes</taxon>
        <taxon>Hypocreomycetidae</taxon>
        <taxon>Hypocreales</taxon>
        <taxon>Nectriaceae</taxon>
        <taxon>Dactylonectria</taxon>
    </lineage>
</organism>
<dbReference type="Pfam" id="PF07632">
    <property type="entry name" value="Sde182_NH-like"/>
    <property type="match status" value="1"/>
</dbReference>
<proteinExistence type="predicted"/>
<feature type="domain" description="Cellulose-binding Sde182 nucleoside hydrolase-like" evidence="1">
    <location>
        <begin position="15"/>
        <end position="283"/>
    </location>
</feature>
<accession>A0A9P9D3H7</accession>
<dbReference type="InterPro" id="IPR048527">
    <property type="entry name" value="Sde182_C"/>
</dbReference>
<dbReference type="EMBL" id="JAGMUV010000039">
    <property type="protein sequence ID" value="KAH7112011.1"/>
    <property type="molecule type" value="Genomic_DNA"/>
</dbReference>
<dbReference type="InterPro" id="IPR036452">
    <property type="entry name" value="Ribo_hydro-like"/>
</dbReference>
<dbReference type="AlphaFoldDB" id="A0A9P9D3H7"/>
<evidence type="ECO:0000259" key="1">
    <source>
        <dbReference type="Pfam" id="PF07632"/>
    </source>
</evidence>
<evidence type="ECO:0008006" key="5">
    <source>
        <dbReference type="Google" id="ProtNLM"/>
    </source>
</evidence>
<feature type="domain" description="Cellulose-binding Sde182 C-terminal" evidence="2">
    <location>
        <begin position="370"/>
        <end position="476"/>
    </location>
</feature>
<keyword evidence="4" id="KW-1185">Reference proteome</keyword>
<protein>
    <recommendedName>
        <fullName evidence="5">DUF1593-domain-containing protein</fullName>
    </recommendedName>
</protein>
<dbReference type="Proteomes" id="UP000738349">
    <property type="component" value="Unassembled WGS sequence"/>
</dbReference>
<dbReference type="Gene3D" id="3.90.245.10">
    <property type="entry name" value="Ribonucleoside hydrolase-like"/>
    <property type="match status" value="1"/>
</dbReference>
<dbReference type="GO" id="GO:0016799">
    <property type="term" value="F:hydrolase activity, hydrolyzing N-glycosyl compounds"/>
    <property type="evidence" value="ECO:0007669"/>
    <property type="project" value="InterPro"/>
</dbReference>
<evidence type="ECO:0000313" key="3">
    <source>
        <dbReference type="EMBL" id="KAH7112011.1"/>
    </source>
</evidence>
<dbReference type="InterPro" id="IPR013783">
    <property type="entry name" value="Ig-like_fold"/>
</dbReference>
<dbReference type="Gene3D" id="2.60.40.10">
    <property type="entry name" value="Immunoglobulins"/>
    <property type="match status" value="1"/>
</dbReference>
<name>A0A9P9D3H7_9HYPO</name>
<evidence type="ECO:0000313" key="4">
    <source>
        <dbReference type="Proteomes" id="UP000738349"/>
    </source>
</evidence>
<sequence length="501" mass="55461">MADQTRLRCCTSKPRVFVVSDISNEPDDAESLVRFLLYGNEFDIQGLVACTSCWMKNNTHPEDMHKIVDAYAKVVDNLNAHVHPNNQYPTASYLRSIIKPGPAVYGKEALKPGVSLSEGAQLLVDRVDASDDALWVLCWGGTNVLAQALQHVLSLRSEIGTAEFCSKLRVYAISDQDDTSHWIRVKFPDISYICSIHAWKEYPMATWIGISGDIFAPLDDGAPDKTKVTKEWLKEHIQLGPYGSIYPDYSFIMEGDTPTFLFLIQNGLGSRENPHWGSWGGRYGLVDLGGSAKHYTDVKDEVVGVNGKKVLSNQATVWRWRDAYQDDFAARMQWTLSEDRSKANHAPVVVVNGSTPGPEHLYVEAEAGSEITLDASGSHDPDGDELSFRWFHYKEPTKTQSEVQWHFVPDVKFKPTNTDGPSGAVVQVQVPPAQMCAVNVLTGEALEKGQALHLILEVKDSGIPSMRTYKRVVLQVTNMTGQGATGKAYETMTEALGHKTG</sequence>
<dbReference type="InterPro" id="IPR011483">
    <property type="entry name" value="Sde182_NH-like"/>
</dbReference>
<dbReference type="OrthoDB" id="3592035at2759"/>
<dbReference type="Pfam" id="PF21027">
    <property type="entry name" value="Sde0182_C"/>
    <property type="match status" value="1"/>
</dbReference>
<evidence type="ECO:0000259" key="2">
    <source>
        <dbReference type="Pfam" id="PF21027"/>
    </source>
</evidence>
<comment type="caution">
    <text evidence="3">The sequence shown here is derived from an EMBL/GenBank/DDBJ whole genome shotgun (WGS) entry which is preliminary data.</text>
</comment>